<dbReference type="InterPro" id="IPR045012">
    <property type="entry name" value="NLP"/>
</dbReference>
<sequence length="459" mass="51643">MKKKVERSHEGHVTEIVYKGVHNHPKPPKCTWAIGSSTPQASMHTGERLESPGTEERYTHRKTLDLQLTNFEASSLEYSQLDSGTRQDAEVSGDQFSPNGSDNNLSNSVVPIQPAYCNKIYNYQLTPWQKIKEVLGQAGQRYRLPVAQTWLRCCNRLSQQDLNNNNNNDQCAYSTLDHAFYAGNPLVWSFHNFCSNHHLLKGQGIVGEAFMTYKPRFSTDVTSYCEAEYPLSHSAKMHGIRGAIAIPAYWDISLPPCYPTAPDYVLELFLPFDCTHVEEQKTIVKSLMSWIALHLPTVAVLEIEQESGCRQGNDIGPIPRSVTTFSEVKQSSGINELLLLPNESLKETLDGNLPKQSDRNNEKRSETTPCIRHALVVDDVATYSQTHSKFSGVAESETNEEIRRPSCTEKTTDLPADGLEDAGRTTSRGKRFNNNNNNYDNNKLMMMIMIATMMTMIIL</sequence>
<evidence type="ECO:0000259" key="2">
    <source>
        <dbReference type="Pfam" id="PF22922"/>
    </source>
</evidence>
<dbReference type="OrthoDB" id="1718002at2759"/>
<dbReference type="EMBL" id="JXTB01000223">
    <property type="protein sequence ID" value="PON52198.1"/>
    <property type="molecule type" value="Genomic_DNA"/>
</dbReference>
<feature type="domain" description="NLP1-9 GAF" evidence="2">
    <location>
        <begin position="127"/>
        <end position="291"/>
    </location>
</feature>
<feature type="compositionally biased region" description="Polar residues" evidence="1">
    <location>
        <begin position="94"/>
        <end position="105"/>
    </location>
</feature>
<evidence type="ECO:0000313" key="3">
    <source>
        <dbReference type="EMBL" id="PON52198.1"/>
    </source>
</evidence>
<dbReference type="PANTHER" id="PTHR32002">
    <property type="entry name" value="PROTEIN NLP8"/>
    <property type="match status" value="1"/>
</dbReference>
<gene>
    <name evidence="3" type="ORF">PanWU01x14_210400</name>
</gene>
<name>A0A2P5BTT0_PARAD</name>
<feature type="compositionally biased region" description="Basic and acidic residues" evidence="1">
    <location>
        <begin position="45"/>
        <end position="56"/>
    </location>
</feature>
<dbReference type="AlphaFoldDB" id="A0A2P5BTT0"/>
<evidence type="ECO:0000313" key="4">
    <source>
        <dbReference type="Proteomes" id="UP000237105"/>
    </source>
</evidence>
<comment type="caution">
    <text evidence="3">The sequence shown here is derived from an EMBL/GenBank/DDBJ whole genome shotgun (WGS) entry which is preliminary data.</text>
</comment>
<protein>
    <recommendedName>
        <fullName evidence="2">NLP1-9 GAF domain-containing protein</fullName>
    </recommendedName>
</protein>
<dbReference type="GO" id="GO:0003700">
    <property type="term" value="F:DNA-binding transcription factor activity"/>
    <property type="evidence" value="ECO:0007669"/>
    <property type="project" value="InterPro"/>
</dbReference>
<feature type="region of interest" description="Disordered" evidence="1">
    <location>
        <begin position="391"/>
        <end position="438"/>
    </location>
</feature>
<evidence type="ECO:0000256" key="1">
    <source>
        <dbReference type="SAM" id="MobiDB-lite"/>
    </source>
</evidence>
<organism evidence="3 4">
    <name type="scientific">Parasponia andersonii</name>
    <name type="common">Sponia andersonii</name>
    <dbReference type="NCBI Taxonomy" id="3476"/>
    <lineage>
        <taxon>Eukaryota</taxon>
        <taxon>Viridiplantae</taxon>
        <taxon>Streptophyta</taxon>
        <taxon>Embryophyta</taxon>
        <taxon>Tracheophyta</taxon>
        <taxon>Spermatophyta</taxon>
        <taxon>Magnoliopsida</taxon>
        <taxon>eudicotyledons</taxon>
        <taxon>Gunneridae</taxon>
        <taxon>Pentapetalae</taxon>
        <taxon>rosids</taxon>
        <taxon>fabids</taxon>
        <taxon>Rosales</taxon>
        <taxon>Cannabaceae</taxon>
        <taxon>Parasponia</taxon>
    </lineage>
</organism>
<proteinExistence type="predicted"/>
<reference evidence="4" key="1">
    <citation type="submission" date="2016-06" db="EMBL/GenBank/DDBJ databases">
        <title>Parallel loss of symbiosis genes in relatives of nitrogen-fixing non-legume Parasponia.</title>
        <authorList>
            <person name="Van Velzen R."/>
            <person name="Holmer R."/>
            <person name="Bu F."/>
            <person name="Rutten L."/>
            <person name="Van Zeijl A."/>
            <person name="Liu W."/>
            <person name="Santuari L."/>
            <person name="Cao Q."/>
            <person name="Sharma T."/>
            <person name="Shen D."/>
            <person name="Roswanjaya Y."/>
            <person name="Wardhani T."/>
            <person name="Kalhor M.S."/>
            <person name="Jansen J."/>
            <person name="Van den Hoogen J."/>
            <person name="Gungor B."/>
            <person name="Hartog M."/>
            <person name="Hontelez J."/>
            <person name="Verver J."/>
            <person name="Yang W.-C."/>
            <person name="Schijlen E."/>
            <person name="Repin R."/>
            <person name="Schilthuizen M."/>
            <person name="Schranz E."/>
            <person name="Heidstra R."/>
            <person name="Miyata K."/>
            <person name="Fedorova E."/>
            <person name="Kohlen W."/>
            <person name="Bisseling T."/>
            <person name="Smit S."/>
            <person name="Geurts R."/>
        </authorList>
    </citation>
    <scope>NUCLEOTIDE SEQUENCE [LARGE SCALE GENOMIC DNA]</scope>
    <source>
        <strain evidence="4">cv. WU1-14</strain>
    </source>
</reference>
<dbReference type="InterPro" id="IPR055081">
    <property type="entry name" value="NLP1-9_GAF"/>
</dbReference>
<dbReference type="STRING" id="3476.A0A2P5BTT0"/>
<dbReference type="Proteomes" id="UP000237105">
    <property type="component" value="Unassembled WGS sequence"/>
</dbReference>
<dbReference type="PANTHER" id="PTHR32002:SF44">
    <property type="entry name" value="PROTEIN NLP4"/>
    <property type="match status" value="1"/>
</dbReference>
<dbReference type="Pfam" id="PF22922">
    <property type="entry name" value="GAF_NLP"/>
    <property type="match status" value="1"/>
</dbReference>
<feature type="region of interest" description="Disordered" evidence="1">
    <location>
        <begin position="80"/>
        <end position="105"/>
    </location>
</feature>
<feature type="compositionally biased region" description="Basic and acidic residues" evidence="1">
    <location>
        <begin position="400"/>
        <end position="412"/>
    </location>
</feature>
<accession>A0A2P5BTT0</accession>
<feature type="region of interest" description="Disordered" evidence="1">
    <location>
        <begin position="36"/>
        <end position="56"/>
    </location>
</feature>
<feature type="region of interest" description="Disordered" evidence="1">
    <location>
        <begin position="348"/>
        <end position="367"/>
    </location>
</feature>
<keyword evidence="4" id="KW-1185">Reference proteome</keyword>
<feature type="compositionally biased region" description="Basic and acidic residues" evidence="1">
    <location>
        <begin position="356"/>
        <end position="366"/>
    </location>
</feature>